<sequence length="194" mass="22370">MRHGFAEEYNSEAYLAVLEQVFYMYYTDKRHETGGNPKEETQTFPLQEWRMRDRLKTVSAALVLCLNIGVDPPADVVKTNPCAKLECWQRLWSRLGRIYSNNTRRLVSEQGISNTWIPPSRTPRSFAARYVVMLRMNVSFSTTTAMGYQNQRPAAKSGYLIKILLSTYRFRYTTFRAGSAHRVCLSMTVVMLGT</sequence>
<dbReference type="Proteomes" id="UP000276215">
    <property type="component" value="Unassembled WGS sequence"/>
</dbReference>
<dbReference type="InterPro" id="IPR004083">
    <property type="entry name" value="Raptor"/>
</dbReference>
<dbReference type="GO" id="GO:0031929">
    <property type="term" value="P:TOR signaling"/>
    <property type="evidence" value="ECO:0007669"/>
    <property type="project" value="InterPro"/>
</dbReference>
<dbReference type="GO" id="GO:0009267">
    <property type="term" value="P:cellular response to starvation"/>
    <property type="evidence" value="ECO:0007669"/>
    <property type="project" value="TreeGrafter"/>
</dbReference>
<dbReference type="PANTHER" id="PTHR12848">
    <property type="entry name" value="REGULATORY-ASSOCIATED PROTEIN OF MTOR"/>
    <property type="match status" value="1"/>
</dbReference>
<protein>
    <recommendedName>
        <fullName evidence="3">Raptor N-terminal CASPase-like domain-containing protein</fullName>
    </recommendedName>
</protein>
<dbReference type="GO" id="GO:0071230">
    <property type="term" value="P:cellular response to amino acid stimulus"/>
    <property type="evidence" value="ECO:0007669"/>
    <property type="project" value="TreeGrafter"/>
</dbReference>
<evidence type="ECO:0000256" key="2">
    <source>
        <dbReference type="ARBA" id="ARBA00022737"/>
    </source>
</evidence>
<evidence type="ECO:0000256" key="1">
    <source>
        <dbReference type="ARBA" id="ARBA00022574"/>
    </source>
</evidence>
<evidence type="ECO:0000313" key="5">
    <source>
        <dbReference type="Proteomes" id="UP000276215"/>
    </source>
</evidence>
<proteinExistence type="predicted"/>
<dbReference type="STRING" id="1336337.A0A3N4JW54"/>
<evidence type="ECO:0000259" key="3">
    <source>
        <dbReference type="Pfam" id="PF14538"/>
    </source>
</evidence>
<dbReference type="PANTHER" id="PTHR12848:SF16">
    <property type="entry name" value="REGULATORY-ASSOCIATED PROTEIN OF MTOR"/>
    <property type="match status" value="1"/>
</dbReference>
<dbReference type="GO" id="GO:0005737">
    <property type="term" value="C:cytoplasm"/>
    <property type="evidence" value="ECO:0007669"/>
    <property type="project" value="TreeGrafter"/>
</dbReference>
<dbReference type="GO" id="GO:0030674">
    <property type="term" value="F:protein-macromolecule adaptor activity"/>
    <property type="evidence" value="ECO:0007669"/>
    <property type="project" value="TreeGrafter"/>
</dbReference>
<dbReference type="EMBL" id="ML120373">
    <property type="protein sequence ID" value="RPB01428.1"/>
    <property type="molecule type" value="Genomic_DNA"/>
</dbReference>
<dbReference type="InterPro" id="IPR029347">
    <property type="entry name" value="Raptor_N"/>
</dbReference>
<feature type="domain" description="Raptor N-terminal CASPase-like" evidence="3">
    <location>
        <begin position="56"/>
        <end position="93"/>
    </location>
</feature>
<dbReference type="Pfam" id="PF14538">
    <property type="entry name" value="Raptor_N"/>
    <property type="match status" value="1"/>
</dbReference>
<dbReference type="AlphaFoldDB" id="A0A3N4JW54"/>
<organism evidence="4 5">
    <name type="scientific">Choiromyces venosus 120613-1</name>
    <dbReference type="NCBI Taxonomy" id="1336337"/>
    <lineage>
        <taxon>Eukaryota</taxon>
        <taxon>Fungi</taxon>
        <taxon>Dikarya</taxon>
        <taxon>Ascomycota</taxon>
        <taxon>Pezizomycotina</taxon>
        <taxon>Pezizomycetes</taxon>
        <taxon>Pezizales</taxon>
        <taxon>Tuberaceae</taxon>
        <taxon>Choiromyces</taxon>
    </lineage>
</organism>
<evidence type="ECO:0000313" key="4">
    <source>
        <dbReference type="EMBL" id="RPB01428.1"/>
    </source>
</evidence>
<reference evidence="4 5" key="1">
    <citation type="journal article" date="2018" name="Nat. Ecol. Evol.">
        <title>Pezizomycetes genomes reveal the molecular basis of ectomycorrhizal truffle lifestyle.</title>
        <authorList>
            <person name="Murat C."/>
            <person name="Payen T."/>
            <person name="Noel B."/>
            <person name="Kuo A."/>
            <person name="Morin E."/>
            <person name="Chen J."/>
            <person name="Kohler A."/>
            <person name="Krizsan K."/>
            <person name="Balestrini R."/>
            <person name="Da Silva C."/>
            <person name="Montanini B."/>
            <person name="Hainaut M."/>
            <person name="Levati E."/>
            <person name="Barry K.W."/>
            <person name="Belfiori B."/>
            <person name="Cichocki N."/>
            <person name="Clum A."/>
            <person name="Dockter R.B."/>
            <person name="Fauchery L."/>
            <person name="Guy J."/>
            <person name="Iotti M."/>
            <person name="Le Tacon F."/>
            <person name="Lindquist E.A."/>
            <person name="Lipzen A."/>
            <person name="Malagnac F."/>
            <person name="Mello A."/>
            <person name="Molinier V."/>
            <person name="Miyauchi S."/>
            <person name="Poulain J."/>
            <person name="Riccioni C."/>
            <person name="Rubini A."/>
            <person name="Sitrit Y."/>
            <person name="Splivallo R."/>
            <person name="Traeger S."/>
            <person name="Wang M."/>
            <person name="Zifcakova L."/>
            <person name="Wipf D."/>
            <person name="Zambonelli A."/>
            <person name="Paolocci F."/>
            <person name="Nowrousian M."/>
            <person name="Ottonello S."/>
            <person name="Baldrian P."/>
            <person name="Spatafora J.W."/>
            <person name="Henrissat B."/>
            <person name="Nagy L.G."/>
            <person name="Aury J.M."/>
            <person name="Wincker P."/>
            <person name="Grigoriev I.V."/>
            <person name="Bonfante P."/>
            <person name="Martin F.M."/>
        </authorList>
    </citation>
    <scope>NUCLEOTIDE SEQUENCE [LARGE SCALE GENOMIC DNA]</scope>
    <source>
        <strain evidence="4 5">120613-1</strain>
    </source>
</reference>
<keyword evidence="5" id="KW-1185">Reference proteome</keyword>
<name>A0A3N4JW54_9PEZI</name>
<gene>
    <name evidence="4" type="ORF">L873DRAFT_1676591</name>
</gene>
<dbReference type="GO" id="GO:0031931">
    <property type="term" value="C:TORC1 complex"/>
    <property type="evidence" value="ECO:0007669"/>
    <property type="project" value="InterPro"/>
</dbReference>
<keyword evidence="1" id="KW-0853">WD repeat</keyword>
<dbReference type="OrthoDB" id="10262360at2759"/>
<keyword evidence="2" id="KW-0677">Repeat</keyword>
<accession>A0A3N4JW54</accession>
<dbReference type="GO" id="GO:0030307">
    <property type="term" value="P:positive regulation of cell growth"/>
    <property type="evidence" value="ECO:0007669"/>
    <property type="project" value="TreeGrafter"/>
</dbReference>
<dbReference type="GO" id="GO:0010506">
    <property type="term" value="P:regulation of autophagy"/>
    <property type="evidence" value="ECO:0007669"/>
    <property type="project" value="TreeGrafter"/>
</dbReference>